<dbReference type="Proteomes" id="UP000198287">
    <property type="component" value="Unassembled WGS sequence"/>
</dbReference>
<proteinExistence type="predicted"/>
<keyword evidence="2" id="KW-1185">Reference proteome</keyword>
<evidence type="ECO:0000313" key="1">
    <source>
        <dbReference type="EMBL" id="OXA49103.1"/>
    </source>
</evidence>
<sequence>MYHVYSAKFQKMWEAIAQVDGNINDHPSFPDSLGDTPWTLASIGDILGYVEEEIYSIAGHFDTEHVDESITRLGKPYLSFGDKLIINSGGTSPLVEAIISRVRHPAVRACFKNTRVEANLFRIIHDFSAEKVQKDFTSSLYQIQPFPLQLKKDSIKERDGVKEYYAEMGVTNEAELYARSIRDFVLNGYILVFTRGFDLCDLSIAASAQCLPFCMDFLDVYDGSNFATKEAYRAALNDSVTLYGGGKYAAIMEQVVITAAFLVYKNEITAGAKNGDILPRVTDDQAPSPLEYNEVRWLDGFLAKFLKFPIVLADGAGIPVDDRLNPIGTRICPSIRRCLDLYLLSNDIIDLISDFHGEPMNSVSVAARYGGRTAVIGYADACASCVVDDCAKCSCDASDKAHDWASDLAQGVLVIYGLDPRYVAVTQIAELNHLTSQVYKELINSSKHGPFTSGKLAKFYSNVPALHEKEWKPLYNIVIVPPSEGSEECRHCQTIGTWLVNRGLYRERRNILENQVRKFVKERLHLKPKAEMDKFWGELLFMLVGEECNTEIVQECAGIVNSIWNLLRLAIDDDDVELNIIRKRQIRIYFELVKVVTRSHEFLDGHHLRRAVIGLISVMLDRTDVFVFQRVLDGLLEYSRQLEMLNFTDENLNKFQGK</sequence>
<reference evidence="1 2" key="1">
    <citation type="submission" date="2015-12" db="EMBL/GenBank/DDBJ databases">
        <title>The genome of Folsomia candida.</title>
        <authorList>
            <person name="Faddeeva A."/>
            <person name="Derks M.F."/>
            <person name="Anvar Y."/>
            <person name="Smit S."/>
            <person name="Van Straalen N."/>
            <person name="Roelofs D."/>
        </authorList>
    </citation>
    <scope>NUCLEOTIDE SEQUENCE [LARGE SCALE GENOMIC DNA]</scope>
    <source>
        <strain evidence="1 2">VU population</strain>
        <tissue evidence="1">Whole body</tissue>
    </source>
</reference>
<dbReference type="EMBL" id="LNIX01000011">
    <property type="protein sequence ID" value="OXA49103.1"/>
    <property type="molecule type" value="Genomic_DNA"/>
</dbReference>
<name>A0A226DV25_FOLCA</name>
<accession>A0A226DV25</accession>
<gene>
    <name evidence="1" type="ORF">Fcan01_16485</name>
</gene>
<organism evidence="1 2">
    <name type="scientific">Folsomia candida</name>
    <name type="common">Springtail</name>
    <dbReference type="NCBI Taxonomy" id="158441"/>
    <lineage>
        <taxon>Eukaryota</taxon>
        <taxon>Metazoa</taxon>
        <taxon>Ecdysozoa</taxon>
        <taxon>Arthropoda</taxon>
        <taxon>Hexapoda</taxon>
        <taxon>Collembola</taxon>
        <taxon>Entomobryomorpha</taxon>
        <taxon>Isotomoidea</taxon>
        <taxon>Isotomidae</taxon>
        <taxon>Proisotominae</taxon>
        <taxon>Folsomia</taxon>
    </lineage>
</organism>
<protein>
    <submittedName>
        <fullName evidence="1">Uncharacterized protein</fullName>
    </submittedName>
</protein>
<comment type="caution">
    <text evidence="1">The sequence shown here is derived from an EMBL/GenBank/DDBJ whole genome shotgun (WGS) entry which is preliminary data.</text>
</comment>
<evidence type="ECO:0000313" key="2">
    <source>
        <dbReference type="Proteomes" id="UP000198287"/>
    </source>
</evidence>
<dbReference type="AlphaFoldDB" id="A0A226DV25"/>